<protein>
    <submittedName>
        <fullName evidence="1">Uncharacterized protein</fullName>
    </submittedName>
</protein>
<dbReference type="Proteomes" id="UP000460949">
    <property type="component" value="Unassembled WGS sequence"/>
</dbReference>
<reference evidence="1 2" key="1">
    <citation type="submission" date="2019-11" db="EMBL/GenBank/DDBJ databases">
        <title>Genome sequences of 17 halophilic strains isolated from different environments.</title>
        <authorList>
            <person name="Furrow R.E."/>
        </authorList>
    </citation>
    <scope>NUCLEOTIDE SEQUENCE [LARGE SCALE GENOMIC DNA]</scope>
    <source>
        <strain evidence="1 2">22511_23_Filter</strain>
    </source>
</reference>
<accession>A0A845DQ88</accession>
<organism evidence="1 2">
    <name type="scientific">Halobacillus litoralis</name>
    <dbReference type="NCBI Taxonomy" id="45668"/>
    <lineage>
        <taxon>Bacteria</taxon>
        <taxon>Bacillati</taxon>
        <taxon>Bacillota</taxon>
        <taxon>Bacilli</taxon>
        <taxon>Bacillales</taxon>
        <taxon>Bacillaceae</taxon>
        <taxon>Halobacillus</taxon>
    </lineage>
</organism>
<evidence type="ECO:0000313" key="2">
    <source>
        <dbReference type="Proteomes" id="UP000460949"/>
    </source>
</evidence>
<gene>
    <name evidence="1" type="ORF">GLW04_01500</name>
</gene>
<dbReference type="AlphaFoldDB" id="A0A845DQ88"/>
<dbReference type="RefSeq" id="WP_160835000.1">
    <property type="nucleotide sequence ID" value="NZ_WMET01000001.1"/>
</dbReference>
<proteinExistence type="predicted"/>
<name>A0A845DQ88_9BACI</name>
<evidence type="ECO:0000313" key="1">
    <source>
        <dbReference type="EMBL" id="MYL18542.1"/>
    </source>
</evidence>
<dbReference type="EMBL" id="WMET01000001">
    <property type="protein sequence ID" value="MYL18542.1"/>
    <property type="molecule type" value="Genomic_DNA"/>
</dbReference>
<comment type="caution">
    <text evidence="1">The sequence shown here is derived from an EMBL/GenBank/DDBJ whole genome shotgun (WGS) entry which is preliminary data.</text>
</comment>
<sequence length="102" mass="11293">MNKKQPLFLLVWMAALCLLLTHPELSHMPVKADIQESQTVTAEGPSFEEEPSAMDAGLSFGAARADLQIHPISVMVSVRDTSRAAWLTTVFYQSSYLSSFTF</sequence>